<dbReference type="CDD" id="cd04301">
    <property type="entry name" value="NAT_SF"/>
    <property type="match status" value="1"/>
</dbReference>
<name>A0A839IPB8_9GAMM</name>
<accession>A0A839IPB8</accession>
<keyword evidence="2" id="KW-0808">Transferase</keyword>
<sequence>MNWQLKTFKQLSVDQLYQLLKLRSDIFVVEQECAYSDLDNLDRLPDCLHLMGYGTPELTDKDQAPSEPALIAYARLLPPDSSYQAMSSIGRVLVNPDYRIKGMGHQLMQRAKEHALQYWPDTAIKIGAQAHLESFYAQHGFITISEVYMEDGIPHIHMLFNPIP</sequence>
<organism evidence="2 3">
    <name type="scientific">Oceanospirillum sediminis</name>
    <dbReference type="NCBI Taxonomy" id="2760088"/>
    <lineage>
        <taxon>Bacteria</taxon>
        <taxon>Pseudomonadati</taxon>
        <taxon>Pseudomonadota</taxon>
        <taxon>Gammaproteobacteria</taxon>
        <taxon>Oceanospirillales</taxon>
        <taxon>Oceanospirillaceae</taxon>
        <taxon>Oceanospirillum</taxon>
    </lineage>
</organism>
<keyword evidence="3" id="KW-1185">Reference proteome</keyword>
<dbReference type="Proteomes" id="UP000565262">
    <property type="component" value="Unassembled WGS sequence"/>
</dbReference>
<dbReference type="InterPro" id="IPR016181">
    <property type="entry name" value="Acyl_CoA_acyltransferase"/>
</dbReference>
<dbReference type="Gene3D" id="3.40.630.30">
    <property type="match status" value="1"/>
</dbReference>
<feature type="domain" description="N-acetyltransferase" evidence="1">
    <location>
        <begin position="6"/>
        <end position="163"/>
    </location>
</feature>
<dbReference type="PROSITE" id="PS51186">
    <property type="entry name" value="GNAT"/>
    <property type="match status" value="1"/>
</dbReference>
<gene>
    <name evidence="2" type="ORF">H4O21_07050</name>
</gene>
<evidence type="ECO:0000313" key="2">
    <source>
        <dbReference type="EMBL" id="MBB1486362.1"/>
    </source>
</evidence>
<reference evidence="2 3" key="1">
    <citation type="submission" date="2020-08" db="EMBL/GenBank/DDBJ databases">
        <title>Oceanospirillum sp. nov. isolated from marine sediment.</title>
        <authorList>
            <person name="Ji X."/>
        </authorList>
    </citation>
    <scope>NUCLEOTIDE SEQUENCE [LARGE SCALE GENOMIC DNA]</scope>
    <source>
        <strain evidence="2 3">D5</strain>
    </source>
</reference>
<dbReference type="AlphaFoldDB" id="A0A839IPB8"/>
<dbReference type="Pfam" id="PF13673">
    <property type="entry name" value="Acetyltransf_10"/>
    <property type="match status" value="1"/>
</dbReference>
<dbReference type="SUPFAM" id="SSF55729">
    <property type="entry name" value="Acyl-CoA N-acyltransferases (Nat)"/>
    <property type="match status" value="1"/>
</dbReference>
<protein>
    <submittedName>
        <fullName evidence="2">GNAT family N-acetyltransferase</fullName>
    </submittedName>
</protein>
<dbReference type="InterPro" id="IPR000182">
    <property type="entry name" value="GNAT_dom"/>
</dbReference>
<dbReference type="GO" id="GO:0016747">
    <property type="term" value="F:acyltransferase activity, transferring groups other than amino-acyl groups"/>
    <property type="evidence" value="ECO:0007669"/>
    <property type="project" value="InterPro"/>
</dbReference>
<comment type="caution">
    <text evidence="2">The sequence shown here is derived from an EMBL/GenBank/DDBJ whole genome shotgun (WGS) entry which is preliminary data.</text>
</comment>
<dbReference type="EMBL" id="JACJFM010000006">
    <property type="protein sequence ID" value="MBB1486362.1"/>
    <property type="molecule type" value="Genomic_DNA"/>
</dbReference>
<evidence type="ECO:0000313" key="3">
    <source>
        <dbReference type="Proteomes" id="UP000565262"/>
    </source>
</evidence>
<evidence type="ECO:0000259" key="1">
    <source>
        <dbReference type="PROSITE" id="PS51186"/>
    </source>
</evidence>
<dbReference type="RefSeq" id="WP_182808130.1">
    <property type="nucleotide sequence ID" value="NZ_JACJFM010000006.1"/>
</dbReference>
<proteinExistence type="predicted"/>